<dbReference type="PANTHER" id="PTHR48030:SF3">
    <property type="entry name" value="SPLICING FACTOR 3B SUBUNIT 4"/>
    <property type="match status" value="1"/>
</dbReference>
<name>A0A4P9YYH3_9FUNG</name>
<organism evidence="13 14">
    <name type="scientific">Syncephalis pseudoplumigaleata</name>
    <dbReference type="NCBI Taxonomy" id="1712513"/>
    <lineage>
        <taxon>Eukaryota</taxon>
        <taxon>Fungi</taxon>
        <taxon>Fungi incertae sedis</taxon>
        <taxon>Zoopagomycota</taxon>
        <taxon>Zoopagomycotina</taxon>
        <taxon>Zoopagomycetes</taxon>
        <taxon>Zoopagales</taxon>
        <taxon>Piptocephalidaceae</taxon>
        <taxon>Syncephalis</taxon>
    </lineage>
</organism>
<keyword evidence="8" id="KW-0539">Nucleus</keyword>
<evidence type="ECO:0000313" key="14">
    <source>
        <dbReference type="Proteomes" id="UP000278143"/>
    </source>
</evidence>
<dbReference type="SMART" id="SM00360">
    <property type="entry name" value="RRM"/>
    <property type="match status" value="2"/>
</dbReference>
<keyword evidence="7" id="KW-0508">mRNA splicing</keyword>
<dbReference type="GO" id="GO:0003723">
    <property type="term" value="F:RNA binding"/>
    <property type="evidence" value="ECO:0007669"/>
    <property type="project" value="UniProtKB-UniRule"/>
</dbReference>
<dbReference type="Pfam" id="PF00076">
    <property type="entry name" value="RRM_1"/>
    <property type="match status" value="2"/>
</dbReference>
<keyword evidence="6 10" id="KW-0694">RNA-binding</keyword>
<dbReference type="GO" id="GO:0005730">
    <property type="term" value="C:nucleolus"/>
    <property type="evidence" value="ECO:0007669"/>
    <property type="project" value="TreeGrafter"/>
</dbReference>
<feature type="compositionally biased region" description="Low complexity" evidence="11">
    <location>
        <begin position="285"/>
        <end position="296"/>
    </location>
</feature>
<dbReference type="GO" id="GO:0008380">
    <property type="term" value="P:RNA splicing"/>
    <property type="evidence" value="ECO:0007669"/>
    <property type="project" value="UniProtKB-KW"/>
</dbReference>
<dbReference type="InterPro" id="IPR034158">
    <property type="entry name" value="SF3B4_RRM1"/>
</dbReference>
<comment type="subcellular location">
    <subcellularLocation>
        <location evidence="1">Nucleus</location>
    </subcellularLocation>
</comment>
<protein>
    <recommendedName>
        <fullName evidence="9">Splicing factor 3B subunit 4</fullName>
    </recommendedName>
</protein>
<dbReference type="FunFam" id="3.30.70.330:FF:000059">
    <property type="entry name" value="splicing factor 3B subunit 4"/>
    <property type="match status" value="1"/>
</dbReference>
<dbReference type="EMBL" id="KZ989863">
    <property type="protein sequence ID" value="RKP25147.1"/>
    <property type="molecule type" value="Genomic_DNA"/>
</dbReference>
<evidence type="ECO:0000256" key="4">
    <source>
        <dbReference type="ARBA" id="ARBA00022728"/>
    </source>
</evidence>
<dbReference type="OrthoDB" id="10259687at2759"/>
<feature type="domain" description="RRM" evidence="12">
    <location>
        <begin position="12"/>
        <end position="90"/>
    </location>
</feature>
<keyword evidence="5" id="KW-0677">Repeat</keyword>
<dbReference type="CDD" id="cd12334">
    <property type="entry name" value="RRM1_SF3B4"/>
    <property type="match status" value="1"/>
</dbReference>
<evidence type="ECO:0000256" key="11">
    <source>
        <dbReference type="SAM" id="MobiDB-lite"/>
    </source>
</evidence>
<keyword evidence="4" id="KW-0747">Spliceosome</keyword>
<dbReference type="InterPro" id="IPR035979">
    <property type="entry name" value="RBD_domain_sf"/>
</dbReference>
<feature type="region of interest" description="Disordered" evidence="11">
    <location>
        <begin position="266"/>
        <end position="307"/>
    </location>
</feature>
<reference evidence="14" key="1">
    <citation type="journal article" date="2018" name="Nat. Microbiol.">
        <title>Leveraging single-cell genomics to expand the fungal tree of life.</title>
        <authorList>
            <person name="Ahrendt S.R."/>
            <person name="Quandt C.A."/>
            <person name="Ciobanu D."/>
            <person name="Clum A."/>
            <person name="Salamov A."/>
            <person name="Andreopoulos B."/>
            <person name="Cheng J.F."/>
            <person name="Woyke T."/>
            <person name="Pelin A."/>
            <person name="Henrissat B."/>
            <person name="Reynolds N.K."/>
            <person name="Benny G.L."/>
            <person name="Smith M.E."/>
            <person name="James T.Y."/>
            <person name="Grigoriev I.V."/>
        </authorList>
    </citation>
    <scope>NUCLEOTIDE SEQUENCE [LARGE SCALE GENOMIC DNA]</scope>
    <source>
        <strain evidence="14">Benny S71-1</strain>
    </source>
</reference>
<keyword evidence="14" id="KW-1185">Reference proteome</keyword>
<evidence type="ECO:0000256" key="9">
    <source>
        <dbReference type="ARBA" id="ARBA00070533"/>
    </source>
</evidence>
<evidence type="ECO:0000256" key="5">
    <source>
        <dbReference type="ARBA" id="ARBA00022737"/>
    </source>
</evidence>
<dbReference type="InterPro" id="IPR000504">
    <property type="entry name" value="RRM_dom"/>
</dbReference>
<evidence type="ECO:0000256" key="6">
    <source>
        <dbReference type="ARBA" id="ARBA00022884"/>
    </source>
</evidence>
<dbReference type="PANTHER" id="PTHR48030">
    <property type="entry name" value="SPLICING FACTOR 3B SUBUNIT 4"/>
    <property type="match status" value="1"/>
</dbReference>
<dbReference type="GO" id="GO:0005686">
    <property type="term" value="C:U2 snRNP"/>
    <property type="evidence" value="ECO:0007669"/>
    <property type="project" value="TreeGrafter"/>
</dbReference>
<feature type="compositionally biased region" description="Pro residues" evidence="11">
    <location>
        <begin position="297"/>
        <end position="307"/>
    </location>
</feature>
<dbReference type="CDD" id="cd12335">
    <property type="entry name" value="RRM2_SF3B4"/>
    <property type="match status" value="1"/>
</dbReference>
<feature type="compositionally biased region" description="Pro residues" evidence="11">
    <location>
        <begin position="275"/>
        <end position="284"/>
    </location>
</feature>
<evidence type="ECO:0000256" key="2">
    <source>
        <dbReference type="ARBA" id="ARBA00008363"/>
    </source>
</evidence>
<evidence type="ECO:0000313" key="13">
    <source>
        <dbReference type="EMBL" id="RKP25147.1"/>
    </source>
</evidence>
<evidence type="ECO:0000256" key="3">
    <source>
        <dbReference type="ARBA" id="ARBA00022664"/>
    </source>
</evidence>
<dbReference type="Gene3D" id="3.30.70.330">
    <property type="match status" value="2"/>
</dbReference>
<dbReference type="InterPro" id="IPR052084">
    <property type="entry name" value="SF3B4_spliceosome_assoc"/>
</dbReference>
<dbReference type="AlphaFoldDB" id="A0A4P9YYH3"/>
<dbReference type="GO" id="GO:0048026">
    <property type="term" value="P:positive regulation of mRNA splicing, via spliceosome"/>
    <property type="evidence" value="ECO:0007669"/>
    <property type="project" value="TreeGrafter"/>
</dbReference>
<evidence type="ECO:0000256" key="10">
    <source>
        <dbReference type="PROSITE-ProRule" id="PRU00176"/>
    </source>
</evidence>
<dbReference type="Proteomes" id="UP000278143">
    <property type="component" value="Unassembled WGS sequence"/>
</dbReference>
<gene>
    <name evidence="13" type="ORF">SYNPS1DRAFT_22845</name>
</gene>
<sequence length="307" mass="33356">MSRPQDERNQEATVYVGNLDDRCTDALLWELMLQAGPVVNVHLPKDRVTQQHQNYGFCEFMTEEDADYAIKIMNMVKLYGKPIRVNKAAADKRELEVGANLFIGNLDPDVDEKMLHDTFSAFGMIVQTPKVGRDPETGISKGYGFVSFDSFEAADAAIEAMDGQYLANNPVSVTYAFKKDGKGERHGSAAERLLAAQGKKHNAVMGSATQPNRLFASVPMPDGGGMMMQDRARGGHPGAHVPPPMMTGSSGMGVHPGGYPPAYGAPMTSGYNMGYPPPPPPPPQQQQQQQQQQPASYAPPLPPSQQH</sequence>
<dbReference type="SUPFAM" id="SSF54928">
    <property type="entry name" value="RNA-binding domain, RBD"/>
    <property type="match status" value="1"/>
</dbReference>
<evidence type="ECO:0000256" key="7">
    <source>
        <dbReference type="ARBA" id="ARBA00023187"/>
    </source>
</evidence>
<dbReference type="InterPro" id="IPR012677">
    <property type="entry name" value="Nucleotide-bd_a/b_plait_sf"/>
</dbReference>
<comment type="similarity">
    <text evidence="2">Belongs to the SF3B4 family.</text>
</comment>
<dbReference type="FunFam" id="3.30.70.330:FF:000121">
    <property type="entry name" value="Splicing factor 3b subunit 4"/>
    <property type="match status" value="1"/>
</dbReference>
<dbReference type="GO" id="GO:0006397">
    <property type="term" value="P:mRNA processing"/>
    <property type="evidence" value="ECO:0007669"/>
    <property type="project" value="UniProtKB-KW"/>
</dbReference>
<feature type="domain" description="RRM" evidence="12">
    <location>
        <begin position="99"/>
        <end position="178"/>
    </location>
</feature>
<evidence type="ECO:0000256" key="8">
    <source>
        <dbReference type="ARBA" id="ARBA00023242"/>
    </source>
</evidence>
<accession>A0A4P9YYH3</accession>
<dbReference type="PROSITE" id="PS50102">
    <property type="entry name" value="RRM"/>
    <property type="match status" value="2"/>
</dbReference>
<proteinExistence type="inferred from homology"/>
<evidence type="ECO:0000256" key="1">
    <source>
        <dbReference type="ARBA" id="ARBA00004123"/>
    </source>
</evidence>
<dbReference type="InterPro" id="IPR034159">
    <property type="entry name" value="SF3B4_RRM2"/>
</dbReference>
<evidence type="ECO:0000259" key="12">
    <source>
        <dbReference type="PROSITE" id="PS50102"/>
    </source>
</evidence>
<keyword evidence="3" id="KW-0507">mRNA processing</keyword>
<dbReference type="GO" id="GO:0071011">
    <property type="term" value="C:precatalytic spliceosome"/>
    <property type="evidence" value="ECO:0007669"/>
    <property type="project" value="TreeGrafter"/>
</dbReference>